<dbReference type="InterPro" id="IPR002314">
    <property type="entry name" value="aa-tRNA-synt_IIb"/>
</dbReference>
<dbReference type="InterPro" id="IPR004154">
    <property type="entry name" value="Anticodon-bd"/>
</dbReference>
<dbReference type="PRINTS" id="PR01043">
    <property type="entry name" value="TRNASYNTHGLY"/>
</dbReference>
<dbReference type="Gene3D" id="3.40.50.800">
    <property type="entry name" value="Anticodon-binding domain"/>
    <property type="match status" value="1"/>
</dbReference>
<dbReference type="FunFam" id="3.30.40.230:FF:000003">
    <property type="entry name" value="Glycine--tRNA ligase"/>
    <property type="match status" value="1"/>
</dbReference>
<feature type="binding site" evidence="8">
    <location>
        <begin position="249"/>
        <end position="251"/>
    </location>
    <ligand>
        <name>ATP</name>
        <dbReference type="ChEBI" id="CHEBI:30616"/>
    </ligand>
</feature>
<reference evidence="10 11" key="1">
    <citation type="submission" date="2016-10" db="EMBL/GenBank/DDBJ databases">
        <authorList>
            <person name="de Groot N.N."/>
        </authorList>
    </citation>
    <scope>NUCLEOTIDE SEQUENCE [LARGE SCALE GENOMIC DNA]</scope>
    <source>
        <strain evidence="10 11">CGMCC 1.9156</strain>
    </source>
</reference>
<dbReference type="HAMAP" id="MF_00253_B">
    <property type="entry name" value="Gly_tRNA_synth_B"/>
    <property type="match status" value="1"/>
</dbReference>
<dbReference type="InterPro" id="IPR006195">
    <property type="entry name" value="aa-tRNA-synth_II"/>
</dbReference>
<keyword evidence="2 8" id="KW-0963">Cytoplasm</keyword>
<evidence type="ECO:0000256" key="8">
    <source>
        <dbReference type="HAMAP-Rule" id="MF_00253"/>
    </source>
</evidence>
<dbReference type="SUPFAM" id="SSF52954">
    <property type="entry name" value="Class II aaRS ABD-related"/>
    <property type="match status" value="1"/>
</dbReference>
<dbReference type="AlphaFoldDB" id="A0A1I2ARH6"/>
<protein>
    <recommendedName>
        <fullName evidence="8">Glycine--tRNA ligase</fullName>
        <ecNumber evidence="8">6.1.1.14</ecNumber>
    </recommendedName>
    <alternativeName>
        <fullName evidence="8">Glycyl-tRNA synthetase</fullName>
        <shortName evidence="8">GlyRS</shortName>
    </alternativeName>
</protein>
<evidence type="ECO:0000313" key="10">
    <source>
        <dbReference type="EMBL" id="SFE45613.1"/>
    </source>
</evidence>
<evidence type="ECO:0000313" key="11">
    <source>
        <dbReference type="Proteomes" id="UP000198964"/>
    </source>
</evidence>
<organism evidence="10 11">
    <name type="scientific">Sunxiuqinia elliptica</name>
    <dbReference type="NCBI Taxonomy" id="655355"/>
    <lineage>
        <taxon>Bacteria</taxon>
        <taxon>Pseudomonadati</taxon>
        <taxon>Bacteroidota</taxon>
        <taxon>Bacteroidia</taxon>
        <taxon>Marinilabiliales</taxon>
        <taxon>Prolixibacteraceae</taxon>
        <taxon>Sunxiuqinia</taxon>
    </lineage>
</organism>
<dbReference type="GO" id="GO:0005737">
    <property type="term" value="C:cytoplasm"/>
    <property type="evidence" value="ECO:0007669"/>
    <property type="project" value="UniProtKB-SubCell"/>
</dbReference>
<keyword evidence="6 8" id="KW-0648">Protein biosynthesis</keyword>
<gene>
    <name evidence="8" type="primary">glyQS</name>
    <name evidence="10" type="ORF">SAMN05216283_101179</name>
</gene>
<dbReference type="GO" id="GO:0070062">
    <property type="term" value="C:extracellular exosome"/>
    <property type="evidence" value="ECO:0007669"/>
    <property type="project" value="UniProtKB-ARBA"/>
</dbReference>
<feature type="binding site" evidence="8">
    <location>
        <begin position="264"/>
        <end position="268"/>
    </location>
    <ligand>
        <name>substrate</name>
    </ligand>
</feature>
<feature type="domain" description="Aminoacyl-transfer RNA synthetases class-II family profile" evidence="9">
    <location>
        <begin position="176"/>
        <end position="409"/>
    </location>
</feature>
<dbReference type="Pfam" id="PF00587">
    <property type="entry name" value="tRNA-synt_2b"/>
    <property type="match status" value="1"/>
</dbReference>
<dbReference type="InterPro" id="IPR045864">
    <property type="entry name" value="aa-tRNA-synth_II/BPL/LPL"/>
</dbReference>
<dbReference type="Pfam" id="PF03129">
    <property type="entry name" value="HGTP_anticodon"/>
    <property type="match status" value="1"/>
</dbReference>
<evidence type="ECO:0000256" key="7">
    <source>
        <dbReference type="ARBA" id="ARBA00023146"/>
    </source>
</evidence>
<dbReference type="GO" id="GO:0004820">
    <property type="term" value="F:glycine-tRNA ligase activity"/>
    <property type="evidence" value="ECO:0007669"/>
    <property type="project" value="UniProtKB-UniRule"/>
</dbReference>
<feature type="binding site" evidence="8">
    <location>
        <position position="100"/>
    </location>
    <ligand>
        <name>substrate</name>
    </ligand>
</feature>
<comment type="similarity">
    <text evidence="1 8">Belongs to the class-II aminoacyl-tRNA synthetase family.</text>
</comment>
<evidence type="ECO:0000256" key="1">
    <source>
        <dbReference type="ARBA" id="ARBA00008226"/>
    </source>
</evidence>
<dbReference type="PANTHER" id="PTHR10745">
    <property type="entry name" value="GLYCYL-TRNA SYNTHETASE/DNA POLYMERASE SUBUNIT GAMMA-2"/>
    <property type="match status" value="1"/>
</dbReference>
<dbReference type="EMBL" id="FONW01000001">
    <property type="protein sequence ID" value="SFE45613.1"/>
    <property type="molecule type" value="Genomic_DNA"/>
</dbReference>
<dbReference type="CDD" id="cd00858">
    <property type="entry name" value="GlyRS_anticodon"/>
    <property type="match status" value="1"/>
</dbReference>
<dbReference type="STRING" id="655355.SAMN05216283_101179"/>
<dbReference type="Proteomes" id="UP000198964">
    <property type="component" value="Unassembled WGS sequence"/>
</dbReference>
<dbReference type="InterPro" id="IPR033731">
    <property type="entry name" value="GlyRS-like_core"/>
</dbReference>
<dbReference type="Gene3D" id="3.30.930.10">
    <property type="entry name" value="Bira Bifunctional Protein, Domain 2"/>
    <property type="match status" value="1"/>
</dbReference>
<evidence type="ECO:0000256" key="3">
    <source>
        <dbReference type="ARBA" id="ARBA00022598"/>
    </source>
</evidence>
<dbReference type="GO" id="GO:0004081">
    <property type="term" value="F:bis(5'-nucleosyl)-tetraphosphatase (asymmetrical) activity"/>
    <property type="evidence" value="ECO:0007669"/>
    <property type="project" value="UniProtKB-ARBA"/>
</dbReference>
<evidence type="ECO:0000256" key="2">
    <source>
        <dbReference type="ARBA" id="ARBA00022490"/>
    </source>
</evidence>
<feature type="binding site" evidence="8">
    <location>
        <begin position="331"/>
        <end position="332"/>
    </location>
    <ligand>
        <name>ATP</name>
        <dbReference type="ChEBI" id="CHEBI:30616"/>
    </ligand>
</feature>
<feature type="binding site" evidence="8">
    <location>
        <begin position="371"/>
        <end position="375"/>
    </location>
    <ligand>
        <name>substrate</name>
    </ligand>
</feature>
<evidence type="ECO:0000256" key="6">
    <source>
        <dbReference type="ARBA" id="ARBA00022917"/>
    </source>
</evidence>
<feature type="binding site" evidence="8">
    <location>
        <position position="217"/>
    </location>
    <ligand>
        <name>substrate</name>
    </ligand>
</feature>
<feature type="binding site" evidence="8">
    <location>
        <begin position="259"/>
        <end position="264"/>
    </location>
    <ligand>
        <name>ATP</name>
        <dbReference type="ChEBI" id="CHEBI:30616"/>
    </ligand>
</feature>
<keyword evidence="4 8" id="KW-0547">Nucleotide-binding</keyword>
<evidence type="ECO:0000259" key="9">
    <source>
        <dbReference type="PROSITE" id="PS50862"/>
    </source>
</evidence>
<name>A0A1I2ARH6_9BACT</name>
<dbReference type="GO" id="GO:0006426">
    <property type="term" value="P:glycyl-tRNA aminoacylation"/>
    <property type="evidence" value="ECO:0007669"/>
    <property type="project" value="UniProtKB-UniRule"/>
</dbReference>
<dbReference type="InterPro" id="IPR022961">
    <property type="entry name" value="Gly_tRNA_ligase_bac"/>
</dbReference>
<dbReference type="EC" id="6.1.1.14" evidence="8"/>
<dbReference type="Gene3D" id="3.30.40.230">
    <property type="match status" value="1"/>
</dbReference>
<dbReference type="CDD" id="cd00774">
    <property type="entry name" value="GlyRS-like_core"/>
    <property type="match status" value="1"/>
</dbReference>
<dbReference type="RefSeq" id="WP_093917933.1">
    <property type="nucleotide sequence ID" value="NZ_FONW01000001.1"/>
</dbReference>
<accession>A0A1I2ARH6</accession>
<dbReference type="FunFam" id="3.40.50.800:FF:000002">
    <property type="entry name" value="Glycine--tRNA ligase"/>
    <property type="match status" value="1"/>
</dbReference>
<sequence length="517" mass="59905">MAQEDIFKKLVAHCKEYGFVFQSSEIYDGLGAVYDYGQNGVELKNNIKKYWWDSMVMLHENVVGLDSAIFMHPTIWKASGHVDAFNDPLIDNKDSKKRYRADVLIEDQLAKFEEKMNKEVAKAKKRFGDAFDETQFRETNPRVLANQQKWNDLHARFSKALNDNDLAELKQIIVDQEIACPISGTRNWTDVRQFNLMFGTEMGSTSDGALKVYLRPETAQGIFVNYLNVQKTGRMKIPFGIAQIGKAFRNEIVARQFIFRMREFEQMEMQFFVRPGSELDWFDQWKETRMKWHRALGFGDDNYRFHVHEKLAHYANAAVDVEYKFPFGFKEVEGIHSRTDFDLSQHQEFSGKKIQYYDPELGKSYVPYVVETSIGVDRMFLQIMAASYNEEELEAANGKKDTRVVLRLPAALAPIKLAVMPLVKKDGLPEKAREIIDDLKFDFKCQYDEKDSIGKRYRRQDAVGTPFCVTVDHQTLEDATVTIRYRDTMKQERVAIADLKGMIANEVSFKALFAKLN</sequence>
<keyword evidence="5 8" id="KW-0067">ATP-binding</keyword>
<dbReference type="GO" id="GO:1990742">
    <property type="term" value="C:microvesicle"/>
    <property type="evidence" value="ECO:0007669"/>
    <property type="project" value="UniProtKB-ARBA"/>
</dbReference>
<dbReference type="PROSITE" id="PS50862">
    <property type="entry name" value="AA_TRNA_LIGASE_II"/>
    <property type="match status" value="1"/>
</dbReference>
<keyword evidence="11" id="KW-1185">Reference proteome</keyword>
<comment type="subcellular location">
    <subcellularLocation>
        <location evidence="8">Cytoplasm</location>
    </subcellularLocation>
</comment>
<dbReference type="InterPro" id="IPR036621">
    <property type="entry name" value="Anticodon-bd_dom_sf"/>
</dbReference>
<comment type="subunit">
    <text evidence="8">Homodimer.</text>
</comment>
<evidence type="ECO:0000256" key="5">
    <source>
        <dbReference type="ARBA" id="ARBA00022840"/>
    </source>
</evidence>
<comment type="function">
    <text evidence="8">Catalyzes the attachment of glycine to tRNA(Gly).</text>
</comment>
<dbReference type="SUPFAM" id="SSF55681">
    <property type="entry name" value="Class II aaRS and biotin synthetases"/>
    <property type="match status" value="1"/>
</dbReference>
<dbReference type="InterPro" id="IPR002315">
    <property type="entry name" value="tRNA-synt_gly"/>
</dbReference>
<dbReference type="NCBIfam" id="NF003211">
    <property type="entry name" value="PRK04173.1"/>
    <property type="match status" value="1"/>
</dbReference>
<proteinExistence type="inferred from homology"/>
<dbReference type="GO" id="GO:0015966">
    <property type="term" value="P:diadenosine tetraphosphate biosynthetic process"/>
    <property type="evidence" value="ECO:0007669"/>
    <property type="project" value="UniProtKB-ARBA"/>
</dbReference>
<keyword evidence="7 8" id="KW-0030">Aminoacyl-tRNA synthetase</keyword>
<dbReference type="GO" id="GO:0005524">
    <property type="term" value="F:ATP binding"/>
    <property type="evidence" value="ECO:0007669"/>
    <property type="project" value="UniProtKB-UniRule"/>
</dbReference>
<feature type="binding site" evidence="8">
    <location>
        <begin position="375"/>
        <end position="378"/>
    </location>
    <ligand>
        <name>ATP</name>
        <dbReference type="ChEBI" id="CHEBI:30616"/>
    </ligand>
</feature>
<keyword evidence="3 8" id="KW-0436">Ligase</keyword>
<evidence type="ECO:0000256" key="4">
    <source>
        <dbReference type="ARBA" id="ARBA00022741"/>
    </source>
</evidence>
<dbReference type="PANTHER" id="PTHR10745:SF8">
    <property type="entry name" value="DNA POLYMERASE SUBUNIT GAMMA-2, MITOCHONDRIAL"/>
    <property type="match status" value="1"/>
</dbReference>
<comment type="catalytic activity">
    <reaction evidence="8">
        <text>tRNA(Gly) + glycine + ATP = glycyl-tRNA(Gly) + AMP + diphosphate</text>
        <dbReference type="Rhea" id="RHEA:16013"/>
        <dbReference type="Rhea" id="RHEA-COMP:9664"/>
        <dbReference type="Rhea" id="RHEA-COMP:9683"/>
        <dbReference type="ChEBI" id="CHEBI:30616"/>
        <dbReference type="ChEBI" id="CHEBI:33019"/>
        <dbReference type="ChEBI" id="CHEBI:57305"/>
        <dbReference type="ChEBI" id="CHEBI:78442"/>
        <dbReference type="ChEBI" id="CHEBI:78522"/>
        <dbReference type="ChEBI" id="CHEBI:456215"/>
        <dbReference type="EC" id="6.1.1.14"/>
    </reaction>
</comment>
<dbReference type="InterPro" id="IPR027031">
    <property type="entry name" value="Gly-tRNA_synthase/POLG2"/>
</dbReference>
<dbReference type="NCBIfam" id="TIGR00389">
    <property type="entry name" value="glyS_dimeric"/>
    <property type="match status" value="1"/>
</dbReference>